<name>A0AAV7TCH0_PLEWA</name>
<dbReference type="PANTHER" id="PTHR23167:SF89">
    <property type="entry name" value="MICAL-LIKE PROTEIN 1"/>
    <property type="match status" value="1"/>
</dbReference>
<feature type="compositionally biased region" description="Pro residues" evidence="18">
    <location>
        <begin position="9"/>
        <end position="20"/>
    </location>
</feature>
<dbReference type="InterPro" id="IPR022735">
    <property type="entry name" value="bMERB_dom"/>
</dbReference>
<dbReference type="GO" id="GO:0005856">
    <property type="term" value="C:cytoskeleton"/>
    <property type="evidence" value="ECO:0007669"/>
    <property type="project" value="UniProtKB-SubCell"/>
</dbReference>
<protein>
    <recommendedName>
        <fullName evidence="24">MICAL-like protein 1</fullName>
    </recommendedName>
</protein>
<proteinExistence type="predicted"/>
<feature type="region of interest" description="Disordered" evidence="18">
    <location>
        <begin position="507"/>
        <end position="893"/>
    </location>
</feature>
<dbReference type="SUPFAM" id="SSF57716">
    <property type="entry name" value="Glucocorticoid receptor-like (DNA-binding domain)"/>
    <property type="match status" value="1"/>
</dbReference>
<evidence type="ECO:0000256" key="15">
    <source>
        <dbReference type="ARBA" id="ARBA00023273"/>
    </source>
</evidence>
<dbReference type="InterPro" id="IPR001715">
    <property type="entry name" value="CH_dom"/>
</dbReference>
<keyword evidence="14" id="KW-0206">Cytoskeleton</keyword>
<dbReference type="PROSITE" id="PS50021">
    <property type="entry name" value="CH"/>
    <property type="match status" value="1"/>
</dbReference>
<keyword evidence="11 16" id="KW-0440">LIM domain</keyword>
<feature type="compositionally biased region" description="Low complexity" evidence="18">
    <location>
        <begin position="837"/>
        <end position="849"/>
    </location>
</feature>
<dbReference type="InterPro" id="IPR001781">
    <property type="entry name" value="Znf_LIM"/>
</dbReference>
<evidence type="ECO:0000256" key="7">
    <source>
        <dbReference type="ARBA" id="ARBA00022553"/>
    </source>
</evidence>
<keyword evidence="10 16" id="KW-0862">Zinc</keyword>
<feature type="compositionally biased region" description="Acidic residues" evidence="18">
    <location>
        <begin position="671"/>
        <end position="683"/>
    </location>
</feature>
<dbReference type="Gene3D" id="2.10.110.10">
    <property type="entry name" value="Cysteine Rich Protein"/>
    <property type="match status" value="1"/>
</dbReference>
<dbReference type="SUPFAM" id="SSF47576">
    <property type="entry name" value="Calponin-homology domain, CH-domain"/>
    <property type="match status" value="1"/>
</dbReference>
<keyword evidence="15" id="KW-0966">Cell projection</keyword>
<accession>A0AAV7TCH0</accession>
<dbReference type="SMART" id="SM01203">
    <property type="entry name" value="DUF3585"/>
    <property type="match status" value="1"/>
</dbReference>
<dbReference type="Pfam" id="PF00307">
    <property type="entry name" value="CH"/>
    <property type="match status" value="1"/>
</dbReference>
<evidence type="ECO:0000313" key="22">
    <source>
        <dbReference type="EMBL" id="KAJ1173588.1"/>
    </source>
</evidence>
<keyword evidence="13" id="KW-0472">Membrane</keyword>
<evidence type="ECO:0000256" key="2">
    <source>
        <dbReference type="ARBA" id="ARBA00004202"/>
    </source>
</evidence>
<evidence type="ECO:0000256" key="8">
    <source>
        <dbReference type="ARBA" id="ARBA00022723"/>
    </source>
</evidence>
<feature type="compositionally biased region" description="Basic and acidic residues" evidence="18">
    <location>
        <begin position="38"/>
        <end position="51"/>
    </location>
</feature>
<feature type="region of interest" description="Disordered" evidence="18">
    <location>
        <begin position="192"/>
        <end position="224"/>
    </location>
</feature>
<evidence type="ECO:0000256" key="3">
    <source>
        <dbReference type="ARBA" id="ARBA00004245"/>
    </source>
</evidence>
<evidence type="ECO:0000256" key="16">
    <source>
        <dbReference type="PROSITE-ProRule" id="PRU00125"/>
    </source>
</evidence>
<evidence type="ECO:0000256" key="13">
    <source>
        <dbReference type="ARBA" id="ARBA00023136"/>
    </source>
</evidence>
<feature type="region of interest" description="Disordered" evidence="18">
    <location>
        <begin position="1"/>
        <end position="60"/>
    </location>
</feature>
<feature type="domain" description="BMERB" evidence="21">
    <location>
        <begin position="896"/>
        <end position="1044"/>
    </location>
</feature>
<sequence>MIGTRTWDPPSPRPGPPRPPGGAGEEPARTQRGAPAEEAGRAEGLGQERRPKSQGGVADARPVLGLRMSAVRAMQEWCRLQCEGYSGVQIRDFSSSFRDGLAFCALIHRHRPDLIDFDSLSKENVYENNRLAFEVAEQELGIPALLDPTDMVSMKVPDRLSIMTYLSQYYNYFRNPPPAVLLQPQAVKRSAAASSSEPALKKTIEKASTPLREDEELEPANRTSLSSTCASCHRHVHLVQRFLMEGRLYHRQCFRCKECCGTLLPGSYMPGPESGTFFCTHHRDRGSTRSPSLLASNQDESATSEKPESGDERAKDGQEDCAATPEEASGSIPVPPGSSMDCKSDGIESHNLAATELSSNVWVKLKQQDDNALEVESSTHTDVVSKVPHQTQNVNEKGLAKPRPQIHSKPALPIKPAILPEHTATVSPTIDSGGSSVPTKLEHHNGISQNSDRSDPCIPLSLLNQSGTSHLSNDTAEVTLPVSPQNWTVCASPSCENRKISTPIIPENIAGTSTSGTCEVEQPQEPGAHSMSEDQGNRPIPAARRPIGTMASPQTVPVPRPRSTQPGDTGTESMSSASTQVMNGVQSESVPPVPKPRSRPKSSERVENGKPHKEPPWIVLVQEKRRKAAPPPPGTPPRAPIEEQLQSPAQDRVGRTSLRKPPLQPKPYNPFEDDEDNEPEDSETSLPQSHPWYGITPTSSPKAKKRAAPKAPNASPLARHTSLLSASRTSHSEPSSCTPSPALSIESLSSDPPLNETVSKSSSEPAVHAAALCPTNDDPTPARLSAGELAQHEADQATLPQSSRSSSCGSLKSSPHRPPPPKPTVPTAAASQDGSESVSSPPQKTQPKSSCKENPFNRKASPAASPVISPSTRKSTKGPKPARPPAPGHGFPLVKRKVQADQYIPEEDIHGELNTIERQLDEMELRGIELEGKLRSLDSETDDDDELLVDWFRLIHEKHMLVRRESELVYVIKQQNLEQRQADVEYELRCLLNKPEKDWTVDDKAREQVLMSELVTIIEQRNAIVTCLDEDRQREEEEDKLLAAMIKKKDFHKDSESTTTKKKGKFKPLKALKMLSSKPDPKPKSPKDKS</sequence>
<keyword evidence="5" id="KW-1003">Cell membrane</keyword>
<evidence type="ECO:0000256" key="18">
    <source>
        <dbReference type="SAM" id="MobiDB-lite"/>
    </source>
</evidence>
<evidence type="ECO:0000256" key="4">
    <source>
        <dbReference type="ARBA" id="ARBA00004316"/>
    </source>
</evidence>
<feature type="compositionally biased region" description="Basic and acidic residues" evidence="18">
    <location>
        <begin position="601"/>
        <end position="615"/>
    </location>
</feature>
<feature type="compositionally biased region" description="Polar residues" evidence="18">
    <location>
        <begin position="562"/>
        <end position="586"/>
    </location>
</feature>
<gene>
    <name evidence="22" type="ORF">NDU88_005418</name>
</gene>
<dbReference type="SMART" id="SM00132">
    <property type="entry name" value="LIM"/>
    <property type="match status" value="1"/>
</dbReference>
<dbReference type="InterPro" id="IPR036872">
    <property type="entry name" value="CH_dom_sf"/>
</dbReference>
<feature type="domain" description="LIM zinc-binding" evidence="20">
    <location>
        <begin position="227"/>
        <end position="289"/>
    </location>
</feature>
<feature type="region of interest" description="Disordered" evidence="18">
    <location>
        <begin position="288"/>
        <end position="346"/>
    </location>
</feature>
<comment type="subcellular location">
    <subcellularLocation>
        <location evidence="2">Cell membrane</location>
        <topology evidence="2">Peripheral membrane protein</topology>
    </subcellularLocation>
    <subcellularLocation>
        <location evidence="4">Cell projection</location>
    </subcellularLocation>
    <subcellularLocation>
        <location evidence="3">Cytoplasm</location>
        <location evidence="3">Cytoskeleton</location>
    </subcellularLocation>
    <subcellularLocation>
        <location evidence="1">Recycling endosome</location>
    </subcellularLocation>
</comment>
<dbReference type="GO" id="GO:0042995">
    <property type="term" value="C:cell projection"/>
    <property type="evidence" value="ECO:0007669"/>
    <property type="project" value="UniProtKB-SubCell"/>
</dbReference>
<evidence type="ECO:0000256" key="11">
    <source>
        <dbReference type="ARBA" id="ARBA00023038"/>
    </source>
</evidence>
<evidence type="ECO:0000256" key="10">
    <source>
        <dbReference type="ARBA" id="ARBA00022833"/>
    </source>
</evidence>
<dbReference type="EMBL" id="JANPWB010000007">
    <property type="protein sequence ID" value="KAJ1173588.1"/>
    <property type="molecule type" value="Genomic_DNA"/>
</dbReference>
<feature type="compositionally biased region" description="Polar residues" evidence="18">
    <location>
        <begin position="722"/>
        <end position="764"/>
    </location>
</feature>
<evidence type="ECO:0000256" key="5">
    <source>
        <dbReference type="ARBA" id="ARBA00022475"/>
    </source>
</evidence>
<dbReference type="PROSITE" id="PS00478">
    <property type="entry name" value="LIM_DOMAIN_1"/>
    <property type="match status" value="1"/>
</dbReference>
<dbReference type="AlphaFoldDB" id="A0AAV7TCH0"/>
<feature type="region of interest" description="Disordered" evidence="18">
    <location>
        <begin position="425"/>
        <end position="461"/>
    </location>
</feature>
<dbReference type="GO" id="GO:0005886">
    <property type="term" value="C:plasma membrane"/>
    <property type="evidence" value="ECO:0007669"/>
    <property type="project" value="UniProtKB-SubCell"/>
</dbReference>
<evidence type="ECO:0008006" key="24">
    <source>
        <dbReference type="Google" id="ProtNLM"/>
    </source>
</evidence>
<dbReference type="Pfam" id="PF00412">
    <property type="entry name" value="LIM"/>
    <property type="match status" value="1"/>
</dbReference>
<keyword evidence="9" id="KW-0967">Endosome</keyword>
<dbReference type="PANTHER" id="PTHR23167">
    <property type="entry name" value="CALPONIN HOMOLOGY DOMAIN-CONTAINING PROTEIN DDB_G0272472-RELATED"/>
    <property type="match status" value="1"/>
</dbReference>
<evidence type="ECO:0000256" key="14">
    <source>
        <dbReference type="ARBA" id="ARBA00023212"/>
    </source>
</evidence>
<dbReference type="Gene3D" id="1.10.418.10">
    <property type="entry name" value="Calponin-like domain"/>
    <property type="match status" value="1"/>
</dbReference>
<dbReference type="PROSITE" id="PS51848">
    <property type="entry name" value="BMERB"/>
    <property type="match status" value="1"/>
</dbReference>
<evidence type="ECO:0000259" key="19">
    <source>
        <dbReference type="PROSITE" id="PS50021"/>
    </source>
</evidence>
<feature type="compositionally biased region" description="Basic and acidic residues" evidence="18">
    <location>
        <begin position="1079"/>
        <end position="1090"/>
    </location>
</feature>
<feature type="compositionally biased region" description="Basic and acidic residues" evidence="18">
    <location>
        <begin position="303"/>
        <end position="318"/>
    </location>
</feature>
<keyword evidence="7" id="KW-0597">Phosphoprotein</keyword>
<dbReference type="GO" id="GO:0046872">
    <property type="term" value="F:metal ion binding"/>
    <property type="evidence" value="ECO:0007669"/>
    <property type="project" value="UniProtKB-KW"/>
</dbReference>
<reference evidence="22" key="1">
    <citation type="journal article" date="2022" name="bioRxiv">
        <title>Sequencing and chromosome-scale assembly of the giantPleurodeles waltlgenome.</title>
        <authorList>
            <person name="Brown T."/>
            <person name="Elewa A."/>
            <person name="Iarovenko S."/>
            <person name="Subramanian E."/>
            <person name="Araus A.J."/>
            <person name="Petzold A."/>
            <person name="Susuki M."/>
            <person name="Suzuki K.-i.T."/>
            <person name="Hayashi T."/>
            <person name="Toyoda A."/>
            <person name="Oliveira C."/>
            <person name="Osipova E."/>
            <person name="Leigh N.D."/>
            <person name="Simon A."/>
            <person name="Yun M.H."/>
        </authorList>
    </citation>
    <scope>NUCLEOTIDE SEQUENCE</scope>
    <source>
        <strain evidence="22">20211129_DDA</strain>
        <tissue evidence="22">Liver</tissue>
    </source>
</reference>
<evidence type="ECO:0000256" key="17">
    <source>
        <dbReference type="SAM" id="Coils"/>
    </source>
</evidence>
<dbReference type="InterPro" id="IPR050540">
    <property type="entry name" value="F-actin_Monoox_Mical"/>
</dbReference>
<feature type="compositionally biased region" description="Basic residues" evidence="18">
    <location>
        <begin position="1060"/>
        <end position="1070"/>
    </location>
</feature>
<feature type="domain" description="Calponin-homology (CH)" evidence="19">
    <location>
        <begin position="68"/>
        <end position="174"/>
    </location>
</feature>
<evidence type="ECO:0000259" key="20">
    <source>
        <dbReference type="PROSITE" id="PS50023"/>
    </source>
</evidence>
<evidence type="ECO:0000256" key="9">
    <source>
        <dbReference type="ARBA" id="ARBA00022753"/>
    </source>
</evidence>
<feature type="compositionally biased region" description="Polar residues" evidence="18">
    <location>
        <begin position="288"/>
        <end position="301"/>
    </location>
</feature>
<evidence type="ECO:0000313" key="23">
    <source>
        <dbReference type="Proteomes" id="UP001066276"/>
    </source>
</evidence>
<dbReference type="CDD" id="cd21253">
    <property type="entry name" value="CH_MICALL2"/>
    <property type="match status" value="1"/>
</dbReference>
<organism evidence="22 23">
    <name type="scientific">Pleurodeles waltl</name>
    <name type="common">Iberian ribbed newt</name>
    <dbReference type="NCBI Taxonomy" id="8319"/>
    <lineage>
        <taxon>Eukaryota</taxon>
        <taxon>Metazoa</taxon>
        <taxon>Chordata</taxon>
        <taxon>Craniata</taxon>
        <taxon>Vertebrata</taxon>
        <taxon>Euteleostomi</taxon>
        <taxon>Amphibia</taxon>
        <taxon>Batrachia</taxon>
        <taxon>Caudata</taxon>
        <taxon>Salamandroidea</taxon>
        <taxon>Salamandridae</taxon>
        <taxon>Pleurodelinae</taxon>
        <taxon>Pleurodeles</taxon>
    </lineage>
</organism>
<comment type="caution">
    <text evidence="22">The sequence shown here is derived from an EMBL/GenBank/DDBJ whole genome shotgun (WGS) entry which is preliminary data.</text>
</comment>
<dbReference type="GO" id="GO:0055037">
    <property type="term" value="C:recycling endosome"/>
    <property type="evidence" value="ECO:0007669"/>
    <property type="project" value="UniProtKB-SubCell"/>
</dbReference>
<feature type="compositionally biased region" description="Pro residues" evidence="18">
    <location>
        <begin position="629"/>
        <end position="639"/>
    </location>
</feature>
<evidence type="ECO:0000256" key="6">
    <source>
        <dbReference type="ARBA" id="ARBA00022490"/>
    </source>
</evidence>
<feature type="compositionally biased region" description="Low complexity" evidence="18">
    <location>
        <begin position="802"/>
        <end position="813"/>
    </location>
</feature>
<feature type="region of interest" description="Disordered" evidence="18">
    <location>
        <begin position="1051"/>
        <end position="1090"/>
    </location>
</feature>
<keyword evidence="6" id="KW-0963">Cytoplasm</keyword>
<feature type="coiled-coil region" evidence="17">
    <location>
        <begin position="906"/>
        <end position="940"/>
    </location>
</feature>
<keyword evidence="8 16" id="KW-0479">Metal-binding</keyword>
<evidence type="ECO:0000256" key="12">
    <source>
        <dbReference type="ARBA" id="ARBA00023054"/>
    </source>
</evidence>
<dbReference type="SMART" id="SM00033">
    <property type="entry name" value="CH"/>
    <property type="match status" value="1"/>
</dbReference>
<dbReference type="FunFam" id="1.10.418.10:FF:000055">
    <property type="entry name" value="MICAL-like protein 2"/>
    <property type="match status" value="1"/>
</dbReference>
<feature type="compositionally biased region" description="Low complexity" evidence="18">
    <location>
        <begin position="860"/>
        <end position="871"/>
    </location>
</feature>
<evidence type="ECO:0000256" key="1">
    <source>
        <dbReference type="ARBA" id="ARBA00004172"/>
    </source>
</evidence>
<keyword evidence="12 17" id="KW-0175">Coiled coil</keyword>
<feature type="compositionally biased region" description="Polar residues" evidence="18">
    <location>
        <begin position="425"/>
        <end position="438"/>
    </location>
</feature>
<evidence type="ECO:0000259" key="21">
    <source>
        <dbReference type="PROSITE" id="PS51848"/>
    </source>
</evidence>
<dbReference type="Proteomes" id="UP001066276">
    <property type="component" value="Chromosome 4_1"/>
</dbReference>
<keyword evidence="23" id="KW-1185">Reference proteome</keyword>
<dbReference type="PROSITE" id="PS50023">
    <property type="entry name" value="LIM_DOMAIN_2"/>
    <property type="match status" value="1"/>
</dbReference>
<dbReference type="Pfam" id="PF12130">
    <property type="entry name" value="bMERB_dom"/>
    <property type="match status" value="1"/>
</dbReference>
<dbReference type="CDD" id="cd09444">
    <property type="entry name" value="LIM_Mical_like_1"/>
    <property type="match status" value="1"/>
</dbReference>